<dbReference type="Pfam" id="PF02464">
    <property type="entry name" value="CinA"/>
    <property type="match status" value="1"/>
</dbReference>
<dbReference type="PANTHER" id="PTHR13939:SF0">
    <property type="entry name" value="NMN AMIDOHYDROLASE-LIKE PROTEIN YFAY"/>
    <property type="match status" value="1"/>
</dbReference>
<gene>
    <name evidence="2" type="ORF">KKC1_25010</name>
</gene>
<dbReference type="Proteomes" id="UP000197032">
    <property type="component" value="Unassembled WGS sequence"/>
</dbReference>
<protein>
    <submittedName>
        <fullName evidence="2">Predicted nucleotide-utilizing enzyme related to molybdopterin-biosynthesis enzyme MoeA</fullName>
    </submittedName>
</protein>
<comment type="caution">
    <text evidence="2">The sequence shown here is derived from an EMBL/GenBank/DDBJ whole genome shotgun (WGS) entry which is preliminary data.</text>
</comment>
<dbReference type="PANTHER" id="PTHR13939">
    <property type="entry name" value="NICOTINAMIDE-NUCLEOTIDE AMIDOHYDROLASE PNCC"/>
    <property type="match status" value="1"/>
</dbReference>
<dbReference type="EMBL" id="BDGJ01000126">
    <property type="protein sequence ID" value="GAW93364.1"/>
    <property type="molecule type" value="Genomic_DNA"/>
</dbReference>
<sequence>MKYSRLFKLCGITLSSVRGQTEDLTEKKAVNLFYEEREGDIYLQLTVEDPVDKVAEMNFAAAEELIRKRLAKYIYGTDNDTLEAAVGRLMAQRKITLAVAESCTGGLLAHRITNVPGSSAYFRLGVVAYDNRFKEEVLKVPRDFLAEFGAVSPQVARAMASGVRNLAGTTLGIGITGIAGPGGGTPTKPVGLVYICLDYGKNCQIEKLLLNGERVENKKASAHYALTMLYLHLNSWYFPR</sequence>
<dbReference type="InterPro" id="IPR008136">
    <property type="entry name" value="CinA_C"/>
</dbReference>
<proteinExistence type="predicted"/>
<reference evidence="3" key="1">
    <citation type="journal article" date="2017" name="Appl. Environ. Microbiol.">
        <title>Genomic analysis of Calderihabitans maritimus KKC1, a thermophilic hydrogenogenic carboxydotrophic bacterium isolated from marine sediment.</title>
        <authorList>
            <person name="Omae K."/>
            <person name="Yoneda Y."/>
            <person name="Fukuyama Y."/>
            <person name="Yoshida T."/>
            <person name="Sako Y."/>
        </authorList>
    </citation>
    <scope>NUCLEOTIDE SEQUENCE [LARGE SCALE GENOMIC DNA]</scope>
    <source>
        <strain evidence="3">KKC1</strain>
    </source>
</reference>
<dbReference type="RefSeq" id="WP_202820048.1">
    <property type="nucleotide sequence ID" value="NZ_BDGJ01000126.1"/>
</dbReference>
<evidence type="ECO:0000259" key="1">
    <source>
        <dbReference type="Pfam" id="PF02464"/>
    </source>
</evidence>
<organism evidence="2 3">
    <name type="scientific">Calderihabitans maritimus</name>
    <dbReference type="NCBI Taxonomy" id="1246530"/>
    <lineage>
        <taxon>Bacteria</taxon>
        <taxon>Bacillati</taxon>
        <taxon>Bacillota</taxon>
        <taxon>Clostridia</taxon>
        <taxon>Neomoorellales</taxon>
        <taxon>Calderihabitantaceae</taxon>
        <taxon>Calderihabitans</taxon>
    </lineage>
</organism>
<name>A0A1Z5HV31_9FIRM</name>
<dbReference type="InterPro" id="IPR050101">
    <property type="entry name" value="CinA"/>
</dbReference>
<dbReference type="SUPFAM" id="SSF142433">
    <property type="entry name" value="CinA-like"/>
    <property type="match status" value="1"/>
</dbReference>
<evidence type="ECO:0000313" key="3">
    <source>
        <dbReference type="Proteomes" id="UP000197032"/>
    </source>
</evidence>
<keyword evidence="3" id="KW-1185">Reference proteome</keyword>
<dbReference type="AlphaFoldDB" id="A0A1Z5HV31"/>
<dbReference type="Gene3D" id="3.90.950.20">
    <property type="entry name" value="CinA-like"/>
    <property type="match status" value="1"/>
</dbReference>
<evidence type="ECO:0000313" key="2">
    <source>
        <dbReference type="EMBL" id="GAW93364.1"/>
    </source>
</evidence>
<feature type="domain" description="CinA C-terminal" evidence="1">
    <location>
        <begin position="80"/>
        <end position="230"/>
    </location>
</feature>
<accession>A0A1Z5HV31</accession>
<dbReference type="InterPro" id="IPR036653">
    <property type="entry name" value="CinA-like_C"/>
</dbReference>
<dbReference type="NCBIfam" id="TIGR00199">
    <property type="entry name" value="PncC_domain"/>
    <property type="match status" value="1"/>
</dbReference>